<dbReference type="EMBL" id="FQYO01000001">
    <property type="protein sequence ID" value="SHI38866.1"/>
    <property type="molecule type" value="Genomic_DNA"/>
</dbReference>
<dbReference type="PANTHER" id="PTHR12302">
    <property type="entry name" value="EBNA2 BINDING PROTEIN P100"/>
    <property type="match status" value="1"/>
</dbReference>
<feature type="chain" id="PRO_5009915832" evidence="1">
    <location>
        <begin position="24"/>
        <end position="223"/>
    </location>
</feature>
<reference evidence="3 4" key="1">
    <citation type="submission" date="2016-11" db="EMBL/GenBank/DDBJ databases">
        <authorList>
            <person name="Jaros S."/>
            <person name="Januszkiewicz K."/>
            <person name="Wedrychowicz H."/>
        </authorList>
    </citation>
    <scope>NUCLEOTIDE SEQUENCE [LARGE SCALE GENOMIC DNA]</scope>
    <source>
        <strain evidence="3 4">DSM 100565</strain>
    </source>
</reference>
<dbReference type="Proteomes" id="UP000184292">
    <property type="component" value="Unassembled WGS sequence"/>
</dbReference>
<keyword evidence="4" id="KW-1185">Reference proteome</keyword>
<dbReference type="InterPro" id="IPR035437">
    <property type="entry name" value="SNase_OB-fold_sf"/>
</dbReference>
<dbReference type="STRING" id="1447782.SAMN05444417_0573"/>
<dbReference type="Gene3D" id="2.40.50.90">
    <property type="match status" value="1"/>
</dbReference>
<dbReference type="SMART" id="SM00318">
    <property type="entry name" value="SNc"/>
    <property type="match status" value="1"/>
</dbReference>
<dbReference type="RefSeq" id="WP_073326286.1">
    <property type="nucleotide sequence ID" value="NZ_FQYO01000001.1"/>
</dbReference>
<dbReference type="OrthoDB" id="9805504at2"/>
<dbReference type="PROSITE" id="PS50830">
    <property type="entry name" value="TNASE_3"/>
    <property type="match status" value="1"/>
</dbReference>
<dbReference type="PANTHER" id="PTHR12302:SF26">
    <property type="entry name" value="BLR1266 PROTEIN"/>
    <property type="match status" value="1"/>
</dbReference>
<protein>
    <submittedName>
        <fullName evidence="3">Endonuclease YncB, thermonuclease family</fullName>
    </submittedName>
</protein>
<keyword evidence="3" id="KW-0255">Endonuclease</keyword>
<evidence type="ECO:0000259" key="2">
    <source>
        <dbReference type="PROSITE" id="PS50830"/>
    </source>
</evidence>
<organism evidence="3 4">
    <name type="scientific">Wenxinia saemankumensis</name>
    <dbReference type="NCBI Taxonomy" id="1447782"/>
    <lineage>
        <taxon>Bacteria</taxon>
        <taxon>Pseudomonadati</taxon>
        <taxon>Pseudomonadota</taxon>
        <taxon>Alphaproteobacteria</taxon>
        <taxon>Rhodobacterales</taxon>
        <taxon>Roseobacteraceae</taxon>
        <taxon>Wenxinia</taxon>
    </lineage>
</organism>
<gene>
    <name evidence="3" type="ORF">SAMN05444417_0573</name>
</gene>
<dbReference type="SUPFAM" id="SSF50199">
    <property type="entry name" value="Staphylococcal nuclease"/>
    <property type="match status" value="1"/>
</dbReference>
<keyword evidence="3" id="KW-0540">Nuclease</keyword>
<evidence type="ECO:0000313" key="4">
    <source>
        <dbReference type="Proteomes" id="UP000184292"/>
    </source>
</evidence>
<proteinExistence type="predicted"/>
<name>A0A1M6AQX1_9RHOB</name>
<dbReference type="InterPro" id="IPR016071">
    <property type="entry name" value="Staphylococal_nuclease_OB-fold"/>
</dbReference>
<evidence type="ECO:0000256" key="1">
    <source>
        <dbReference type="SAM" id="SignalP"/>
    </source>
</evidence>
<dbReference type="Pfam" id="PF00565">
    <property type="entry name" value="SNase"/>
    <property type="match status" value="1"/>
</dbReference>
<dbReference type="GO" id="GO:0004519">
    <property type="term" value="F:endonuclease activity"/>
    <property type="evidence" value="ECO:0007669"/>
    <property type="project" value="UniProtKB-KW"/>
</dbReference>
<keyword evidence="3" id="KW-0378">Hydrolase</keyword>
<evidence type="ECO:0000313" key="3">
    <source>
        <dbReference type="EMBL" id="SHI38866.1"/>
    </source>
</evidence>
<feature type="domain" description="TNase-like" evidence="2">
    <location>
        <begin position="31"/>
        <end position="145"/>
    </location>
</feature>
<dbReference type="AlphaFoldDB" id="A0A1M6AQX1"/>
<keyword evidence="1" id="KW-0732">Signal</keyword>
<accession>A0A1M6AQX1</accession>
<feature type="signal peptide" evidence="1">
    <location>
        <begin position="1"/>
        <end position="23"/>
    </location>
</feature>
<sequence>MFDLRSVPAAALLLSLLAAPAVAAPDGRLSVVDADTIDVGGARVRLFGIDAPELSQICGESGATWACGTWAASEARRRWEGQEARCEPLDTDRYGRIVARCHVGSDDIARVMVAEGIALAYRDYSWDYDLEEKQAATLGRGLWSGAFESPAEYRAGQAAAQEAMPQGASGDCAIKGNISSNGRIYHMPGQDHYDRTRIDEGAGERWFCSAAEAEAAGWRAARR</sequence>